<evidence type="ECO:0000256" key="3">
    <source>
        <dbReference type="ARBA" id="ARBA00013036"/>
    </source>
</evidence>
<dbReference type="PANTHER" id="PTHR21085">
    <property type="entry name" value="CHORISMATE SYNTHASE"/>
    <property type="match status" value="1"/>
</dbReference>
<name>A0A1H3YYH1_9FIRM</name>
<dbReference type="PROSITE" id="PS00788">
    <property type="entry name" value="CHORISMATE_SYNTHASE_2"/>
    <property type="match status" value="1"/>
</dbReference>
<feature type="binding site" evidence="11">
    <location>
        <position position="54"/>
    </location>
    <ligand>
        <name>NADP(+)</name>
        <dbReference type="ChEBI" id="CHEBI:58349"/>
    </ligand>
</feature>
<comment type="similarity">
    <text evidence="2 11 12">Belongs to the chorismate synthase family.</text>
</comment>
<comment type="pathway">
    <text evidence="1 11 12">Metabolic intermediate biosynthesis; chorismate biosynthesis; chorismate from D-erythrose 4-phosphate and phosphoenolpyruvate: step 7/7.</text>
</comment>
<comment type="caution">
    <text evidence="11">Lacks conserved residue(s) required for the propagation of feature annotation.</text>
</comment>
<dbReference type="Pfam" id="PF01264">
    <property type="entry name" value="Chorismate_synt"/>
    <property type="match status" value="1"/>
</dbReference>
<keyword evidence="4 11" id="KW-0028">Amino-acid biosynthesis</keyword>
<dbReference type="InterPro" id="IPR020541">
    <property type="entry name" value="Chorismate_synthase_CS"/>
</dbReference>
<evidence type="ECO:0000256" key="4">
    <source>
        <dbReference type="ARBA" id="ARBA00022605"/>
    </source>
</evidence>
<dbReference type="InterPro" id="IPR035904">
    <property type="entry name" value="Chorismate_synth_AroC_sf"/>
</dbReference>
<dbReference type="UniPathway" id="UPA00053">
    <property type="reaction ID" value="UER00090"/>
</dbReference>
<dbReference type="STRING" id="81409.SAMN04515656_104171"/>
<evidence type="ECO:0000256" key="1">
    <source>
        <dbReference type="ARBA" id="ARBA00005044"/>
    </source>
</evidence>
<evidence type="ECO:0000313" key="13">
    <source>
        <dbReference type="EMBL" id="SEA16633.1"/>
    </source>
</evidence>
<comment type="function">
    <text evidence="11">Catalyzes the anti-1,4-elimination of the C-3 phosphate and the C-6 proR hydrogen from 5-enolpyruvylshikimate-3-phosphate (EPSP) to yield chorismate, which is the branch point compound that serves as the starting substrate for the three terminal pathways of aromatic amino acid biosynthesis. This reaction introduces a second double bond into the aromatic ring system.</text>
</comment>
<dbReference type="PROSITE" id="PS00789">
    <property type="entry name" value="CHORISMATE_SYNTHASE_3"/>
    <property type="match status" value="1"/>
</dbReference>
<dbReference type="SUPFAM" id="SSF103263">
    <property type="entry name" value="Chorismate synthase, AroC"/>
    <property type="match status" value="1"/>
</dbReference>
<evidence type="ECO:0000256" key="2">
    <source>
        <dbReference type="ARBA" id="ARBA00008014"/>
    </source>
</evidence>
<dbReference type="PIRSF" id="PIRSF001456">
    <property type="entry name" value="Chorismate_synth"/>
    <property type="match status" value="1"/>
</dbReference>
<evidence type="ECO:0000256" key="7">
    <source>
        <dbReference type="ARBA" id="ARBA00022827"/>
    </source>
</evidence>
<keyword evidence="6 11" id="KW-0288">FMN</keyword>
<dbReference type="EMBL" id="FNRK01000004">
    <property type="protein sequence ID" value="SEA16633.1"/>
    <property type="molecule type" value="Genomic_DNA"/>
</dbReference>
<dbReference type="InterPro" id="IPR000453">
    <property type="entry name" value="Chorismate_synth"/>
</dbReference>
<keyword evidence="5 11" id="KW-0285">Flavoprotein</keyword>
<evidence type="ECO:0000256" key="10">
    <source>
        <dbReference type="ARBA" id="ARBA00023239"/>
    </source>
</evidence>
<dbReference type="PANTHER" id="PTHR21085:SF0">
    <property type="entry name" value="CHORISMATE SYNTHASE"/>
    <property type="match status" value="1"/>
</dbReference>
<dbReference type="CDD" id="cd07304">
    <property type="entry name" value="Chorismate_synthase"/>
    <property type="match status" value="1"/>
</dbReference>
<evidence type="ECO:0000256" key="9">
    <source>
        <dbReference type="ARBA" id="ARBA00023141"/>
    </source>
</evidence>
<feature type="binding site" evidence="11">
    <location>
        <position position="294"/>
    </location>
    <ligand>
        <name>FMN</name>
        <dbReference type="ChEBI" id="CHEBI:58210"/>
    </ligand>
</feature>
<comment type="subunit">
    <text evidence="11">Homotetramer.</text>
</comment>
<keyword evidence="7 11" id="KW-0274">FAD</keyword>
<proteinExistence type="inferred from homology"/>
<evidence type="ECO:0000256" key="6">
    <source>
        <dbReference type="ARBA" id="ARBA00022643"/>
    </source>
</evidence>
<dbReference type="HAMAP" id="MF_00300">
    <property type="entry name" value="Chorismate_synth"/>
    <property type="match status" value="1"/>
</dbReference>
<evidence type="ECO:0000256" key="11">
    <source>
        <dbReference type="HAMAP-Rule" id="MF_00300"/>
    </source>
</evidence>
<sequence length="373" mass="39280">MKKEVQPVGSTWGNNLKISVFGESHGAAVGVVIDGLPSGITLDEGAIAKEMARRSASGKNLATPRKEADAVEIISGTFNGCTTGTPLTGIITNTNTKSKDYNRNVLRPGHADYTAFRRYQGFQDHRGGGHFSGRLTAPMVFAGAVCKQVLAQWKPGVGIGSRIVAIGGVSDAVELPVAAYGQMTFSHPELPIYDSRLEAAMRDEILDAMAEEDSVGGIIEGFVTGLPAGVGDPIFDTMESRLASILFGVPAVKGLEFGTGFAMAAARASEMNDAFYLEDGEVVTHTNHNGGINGGITNGMPLVFRVAFKPTPSIAATQHTVDIAAGEEVMHSTSGRHDPCIVVRACPVVEAVTALCILDSLMGAEKWMPFEAK</sequence>
<keyword evidence="8 11" id="KW-0521">NADP</keyword>
<evidence type="ECO:0000256" key="8">
    <source>
        <dbReference type="ARBA" id="ARBA00022857"/>
    </source>
</evidence>
<dbReference type="Proteomes" id="UP000199394">
    <property type="component" value="Unassembled WGS sequence"/>
</dbReference>
<dbReference type="GO" id="GO:0009073">
    <property type="term" value="P:aromatic amino acid family biosynthetic process"/>
    <property type="evidence" value="ECO:0007669"/>
    <property type="project" value="UniProtKB-KW"/>
</dbReference>
<comment type="catalytic activity">
    <reaction evidence="11 12">
        <text>5-O-(1-carboxyvinyl)-3-phosphoshikimate = chorismate + phosphate</text>
        <dbReference type="Rhea" id="RHEA:21020"/>
        <dbReference type="ChEBI" id="CHEBI:29748"/>
        <dbReference type="ChEBI" id="CHEBI:43474"/>
        <dbReference type="ChEBI" id="CHEBI:57701"/>
        <dbReference type="EC" id="4.2.3.5"/>
    </reaction>
</comment>
<keyword evidence="14" id="KW-1185">Reference proteome</keyword>
<dbReference type="GO" id="GO:0004107">
    <property type="term" value="F:chorismate synthase activity"/>
    <property type="evidence" value="ECO:0007669"/>
    <property type="project" value="UniProtKB-UniRule"/>
</dbReference>
<dbReference type="PROSITE" id="PS00787">
    <property type="entry name" value="CHORISMATE_SYNTHASE_1"/>
    <property type="match status" value="1"/>
</dbReference>
<gene>
    <name evidence="11" type="primary">aroC</name>
    <name evidence="13" type="ORF">SAMN04515656_104171</name>
</gene>
<dbReference type="NCBIfam" id="TIGR00033">
    <property type="entry name" value="aroC"/>
    <property type="match status" value="1"/>
</dbReference>
<dbReference type="AlphaFoldDB" id="A0A1H3YYH1"/>
<protein>
    <recommendedName>
        <fullName evidence="3 11">Chorismate synthase</fullName>
        <shortName evidence="11">CS</shortName>
        <ecNumber evidence="3 11">4.2.3.5</ecNumber>
    </recommendedName>
    <alternativeName>
        <fullName evidence="11">5-enolpyruvylshikimate-3-phosphate phospholyase</fullName>
    </alternativeName>
</protein>
<feature type="binding site" evidence="11">
    <location>
        <begin position="309"/>
        <end position="313"/>
    </location>
    <ligand>
        <name>FMN</name>
        <dbReference type="ChEBI" id="CHEBI:58210"/>
    </ligand>
</feature>
<reference evidence="13 14" key="1">
    <citation type="submission" date="2016-10" db="EMBL/GenBank/DDBJ databases">
        <authorList>
            <person name="de Groot N.N."/>
        </authorList>
    </citation>
    <scope>NUCLEOTIDE SEQUENCE [LARGE SCALE GENOMIC DNA]</scope>
    <source>
        <strain evidence="13 14">SR12</strain>
    </source>
</reference>
<keyword evidence="10 11" id="KW-0456">Lyase</keyword>
<dbReference type="GO" id="GO:0009423">
    <property type="term" value="P:chorismate biosynthetic process"/>
    <property type="evidence" value="ECO:0007669"/>
    <property type="project" value="UniProtKB-UniRule"/>
</dbReference>
<feature type="binding site" evidence="11">
    <location>
        <position position="336"/>
    </location>
    <ligand>
        <name>FMN</name>
        <dbReference type="ChEBI" id="CHEBI:58210"/>
    </ligand>
</feature>
<dbReference type="GO" id="GO:0010181">
    <property type="term" value="F:FMN binding"/>
    <property type="evidence" value="ECO:0007669"/>
    <property type="project" value="TreeGrafter"/>
</dbReference>
<dbReference type="GO" id="GO:0008652">
    <property type="term" value="P:amino acid biosynthetic process"/>
    <property type="evidence" value="ECO:0007669"/>
    <property type="project" value="UniProtKB-KW"/>
</dbReference>
<evidence type="ECO:0000256" key="5">
    <source>
        <dbReference type="ARBA" id="ARBA00022630"/>
    </source>
</evidence>
<evidence type="ECO:0000256" key="12">
    <source>
        <dbReference type="RuleBase" id="RU000605"/>
    </source>
</evidence>
<evidence type="ECO:0000313" key="14">
    <source>
        <dbReference type="Proteomes" id="UP000199394"/>
    </source>
</evidence>
<dbReference type="Gene3D" id="3.60.150.10">
    <property type="entry name" value="Chorismate synthase AroC"/>
    <property type="match status" value="1"/>
</dbReference>
<dbReference type="EC" id="4.2.3.5" evidence="3 11"/>
<organism evidence="13 14">
    <name type="scientific">Eubacterium aggregans</name>
    <dbReference type="NCBI Taxonomy" id="81409"/>
    <lineage>
        <taxon>Bacteria</taxon>
        <taxon>Bacillati</taxon>
        <taxon>Bacillota</taxon>
        <taxon>Clostridia</taxon>
        <taxon>Eubacteriales</taxon>
        <taxon>Eubacteriaceae</taxon>
        <taxon>Eubacterium</taxon>
    </lineage>
</organism>
<keyword evidence="9 11" id="KW-0057">Aromatic amino acid biosynthesis</keyword>
<comment type="cofactor">
    <cofactor evidence="11 12">
        <name>FMNH2</name>
        <dbReference type="ChEBI" id="CHEBI:57618"/>
    </cofactor>
    <text evidence="11 12">Reduced FMN (FMNH(2)).</text>
</comment>
<feature type="binding site" evidence="11">
    <location>
        <begin position="130"/>
        <end position="132"/>
    </location>
    <ligand>
        <name>FMN</name>
        <dbReference type="ChEBI" id="CHEBI:58210"/>
    </ligand>
</feature>
<dbReference type="NCBIfam" id="NF003793">
    <property type="entry name" value="PRK05382.1"/>
    <property type="match status" value="1"/>
</dbReference>
<accession>A0A1H3YYH1</accession>
<dbReference type="GO" id="GO:0005829">
    <property type="term" value="C:cytosol"/>
    <property type="evidence" value="ECO:0007669"/>
    <property type="project" value="TreeGrafter"/>
</dbReference>